<dbReference type="InterPro" id="IPR038763">
    <property type="entry name" value="DHH_sf"/>
</dbReference>
<name>A0A0W8FKX7_9ZZZZ</name>
<dbReference type="InterPro" id="IPR003156">
    <property type="entry name" value="DHHA1_dom"/>
</dbReference>
<feature type="domain" description="DDH" evidence="1">
    <location>
        <begin position="15"/>
        <end position="155"/>
    </location>
</feature>
<dbReference type="InterPro" id="IPR001667">
    <property type="entry name" value="DDH_dom"/>
</dbReference>
<dbReference type="AlphaFoldDB" id="A0A0W8FKX7"/>
<dbReference type="InterPro" id="IPR051319">
    <property type="entry name" value="Oligoribo/pAp-PDE_c-di-AMP_PDE"/>
</dbReference>
<dbReference type="EMBL" id="LNQE01001043">
    <property type="protein sequence ID" value="KUG21590.1"/>
    <property type="molecule type" value="Genomic_DNA"/>
</dbReference>
<sequence>MINEIIAAINKGQNFLITAHVRLDGDAVGSELALYLMLKEMGKTAVIYNQDRTPERYRFLPAAQDIVHNINNVEQYDVGIVLDCSDLTRVGDEAEKIGKIKNLINIDHHVSNNGFCALKLLDTGASSTGELLFRLMMAMKIKMSKDISTNLYAAIITDTGNFRYSSTTKETFRAAENLVANGANPQWISENIYESDSPARLKLLAKALETLSLDLKNKVGSLVVTQKALHETGASWELTEGFVDIPRTVRGVEVSILYTQRGDNNYKLSLRSKADVNVEKVAKKFGGGGHIHASACWIKGDIESIKLKVIEAIKEV</sequence>
<organism evidence="3">
    <name type="scientific">hydrocarbon metagenome</name>
    <dbReference type="NCBI Taxonomy" id="938273"/>
    <lineage>
        <taxon>unclassified sequences</taxon>
        <taxon>metagenomes</taxon>
        <taxon>ecological metagenomes</taxon>
    </lineage>
</organism>
<protein>
    <submittedName>
        <fullName evidence="3">3'-to-5' oligoribonuclease a</fullName>
    </submittedName>
</protein>
<dbReference type="Pfam" id="PF02272">
    <property type="entry name" value="DHHA1"/>
    <property type="match status" value="1"/>
</dbReference>
<dbReference type="Gene3D" id="3.90.1640.10">
    <property type="entry name" value="inorganic pyrophosphatase (n-terminal core)"/>
    <property type="match status" value="1"/>
</dbReference>
<feature type="domain" description="DHHA1" evidence="2">
    <location>
        <begin position="231"/>
        <end position="314"/>
    </location>
</feature>
<reference evidence="3" key="1">
    <citation type="journal article" date="2015" name="Proc. Natl. Acad. Sci. U.S.A.">
        <title>Networks of energetic and metabolic interactions define dynamics in microbial communities.</title>
        <authorList>
            <person name="Embree M."/>
            <person name="Liu J.K."/>
            <person name="Al-Bassam M.M."/>
            <person name="Zengler K."/>
        </authorList>
    </citation>
    <scope>NUCLEOTIDE SEQUENCE</scope>
</reference>
<dbReference type="Pfam" id="PF01368">
    <property type="entry name" value="DHH"/>
    <property type="match status" value="1"/>
</dbReference>
<evidence type="ECO:0000259" key="1">
    <source>
        <dbReference type="Pfam" id="PF01368"/>
    </source>
</evidence>
<evidence type="ECO:0000259" key="2">
    <source>
        <dbReference type="Pfam" id="PF02272"/>
    </source>
</evidence>
<accession>A0A0W8FKX7</accession>
<dbReference type="PANTHER" id="PTHR47618:SF1">
    <property type="entry name" value="BIFUNCTIONAL OLIGORIBONUCLEASE AND PAP PHOSPHATASE NRNA"/>
    <property type="match status" value="1"/>
</dbReference>
<proteinExistence type="predicted"/>
<dbReference type="GO" id="GO:0003676">
    <property type="term" value="F:nucleic acid binding"/>
    <property type="evidence" value="ECO:0007669"/>
    <property type="project" value="InterPro"/>
</dbReference>
<gene>
    <name evidence="3" type="ORF">ASZ90_008652</name>
</gene>
<comment type="caution">
    <text evidence="3">The sequence shown here is derived from an EMBL/GenBank/DDBJ whole genome shotgun (WGS) entry which is preliminary data.</text>
</comment>
<evidence type="ECO:0000313" key="3">
    <source>
        <dbReference type="EMBL" id="KUG21590.1"/>
    </source>
</evidence>
<dbReference type="Gene3D" id="3.10.310.30">
    <property type="match status" value="1"/>
</dbReference>
<dbReference type="PANTHER" id="PTHR47618">
    <property type="entry name" value="BIFUNCTIONAL OLIGORIBONUCLEASE AND PAP PHOSPHATASE NRNA"/>
    <property type="match status" value="1"/>
</dbReference>
<dbReference type="SUPFAM" id="SSF64182">
    <property type="entry name" value="DHH phosphoesterases"/>
    <property type="match status" value="1"/>
</dbReference>